<evidence type="ECO:0000313" key="4">
    <source>
        <dbReference type="Proteomes" id="UP001168098"/>
    </source>
</evidence>
<feature type="chain" id="PRO_5041275932" evidence="2">
    <location>
        <begin position="22"/>
        <end position="543"/>
    </location>
</feature>
<reference evidence="3 4" key="1">
    <citation type="journal article" date="2023" name="BMC Biotechnol.">
        <title>Vitis rotundifolia cv Carlos genome sequencing.</title>
        <authorList>
            <person name="Huff M."/>
            <person name="Hulse-Kemp A."/>
            <person name="Scheffler B."/>
            <person name="Youngblood R."/>
            <person name="Simpson S."/>
            <person name="Babiker E."/>
            <person name="Staton M."/>
        </authorList>
    </citation>
    <scope>NUCLEOTIDE SEQUENCE [LARGE SCALE GENOMIC DNA]</scope>
    <source>
        <tissue evidence="3">Leaf</tissue>
    </source>
</reference>
<accession>A0AA39DKR3</accession>
<gene>
    <name evidence="3" type="ORF">PVL29_015841</name>
</gene>
<dbReference type="PANTHER" id="PTHR38530">
    <property type="entry name" value="OS06G0468300 PROTEIN"/>
    <property type="match status" value="1"/>
</dbReference>
<comment type="caution">
    <text evidence="3">The sequence shown here is derived from an EMBL/GenBank/DDBJ whole genome shotgun (WGS) entry which is preliminary data.</text>
</comment>
<feature type="compositionally biased region" description="Pro residues" evidence="1">
    <location>
        <begin position="43"/>
        <end position="55"/>
    </location>
</feature>
<keyword evidence="2" id="KW-0732">Signal</keyword>
<sequence>MDWRTPFYLFFLFWLFQNFKPPPFPLWNGLEVLNPNPIVMPPPSSSTAAGPPPKRPMAADPSAQSLSQLSKRTRELPNLSHCQACNFRITNNGKDRLHILDSFWRIVILCSKCFDQMNSADLCSYCLSQLGECPGFGCSDCKRRVHKDCVAKYKGSAPWSYCPCLESVCLDCWLPSSMPNPGSRSTSGGNGNIREKIGSGGVLGVSGNRILDKVSRTESLEDVVKDVNCEVEKKFVVAARAKEKALRKVVLAKSAVELATGALDSVVRTDENTRKAGSEGPFIDDAELAFRLHRAMNSSPRISKNFCSVSSVSSAVPKAVNCDIDSLGSLGREGSVCGNIDPNRTVSETSVHCRASVKLNVLIEESKECHGNNITRMGAIEIGLNGGVDAKPDPKDYKLELPLKEGEGSCSNRLVNSGADNSSMDWESQSCQKQDPLRLGLHASDYGTQYGSNCGRDTMLQDKGCSKKPDRYLRKYSKRHASLKAVLNSVTEVHCEGYLESQASAPGLPLNCSKASETFSDASFQSCAVPVQASASASARGSS</sequence>
<organism evidence="3 4">
    <name type="scientific">Vitis rotundifolia</name>
    <name type="common">Muscadine grape</name>
    <dbReference type="NCBI Taxonomy" id="103349"/>
    <lineage>
        <taxon>Eukaryota</taxon>
        <taxon>Viridiplantae</taxon>
        <taxon>Streptophyta</taxon>
        <taxon>Embryophyta</taxon>
        <taxon>Tracheophyta</taxon>
        <taxon>Spermatophyta</taxon>
        <taxon>Magnoliopsida</taxon>
        <taxon>eudicotyledons</taxon>
        <taxon>Gunneridae</taxon>
        <taxon>Pentapetalae</taxon>
        <taxon>rosids</taxon>
        <taxon>Vitales</taxon>
        <taxon>Vitaceae</taxon>
        <taxon>Viteae</taxon>
        <taxon>Vitis</taxon>
    </lineage>
</organism>
<evidence type="ECO:0000256" key="2">
    <source>
        <dbReference type="SAM" id="SignalP"/>
    </source>
</evidence>
<feature type="signal peptide" evidence="2">
    <location>
        <begin position="1"/>
        <end position="21"/>
    </location>
</feature>
<evidence type="ECO:0000313" key="3">
    <source>
        <dbReference type="EMBL" id="KAJ9687145.1"/>
    </source>
</evidence>
<name>A0AA39DKR3_VITRO</name>
<dbReference type="AlphaFoldDB" id="A0AA39DKR3"/>
<proteinExistence type="predicted"/>
<keyword evidence="4" id="KW-1185">Reference proteome</keyword>
<evidence type="ECO:0000256" key="1">
    <source>
        <dbReference type="SAM" id="MobiDB-lite"/>
    </source>
</evidence>
<protein>
    <submittedName>
        <fullName evidence="3">Uncharacterized protein</fullName>
    </submittedName>
</protein>
<dbReference type="Proteomes" id="UP001168098">
    <property type="component" value="Unassembled WGS sequence"/>
</dbReference>
<dbReference type="EMBL" id="JARBHA010000012">
    <property type="protein sequence ID" value="KAJ9687145.1"/>
    <property type="molecule type" value="Genomic_DNA"/>
</dbReference>
<feature type="region of interest" description="Disordered" evidence="1">
    <location>
        <begin position="43"/>
        <end position="64"/>
    </location>
</feature>